<dbReference type="AlphaFoldDB" id="A0A9D4X4S4"/>
<comment type="caution">
    <text evidence="2">The sequence shown here is derived from an EMBL/GenBank/DDBJ whole genome shotgun (WGS) entry which is preliminary data.</text>
</comment>
<dbReference type="EMBL" id="JAMSHJ010000005">
    <property type="protein sequence ID" value="KAI5413432.1"/>
    <property type="molecule type" value="Genomic_DNA"/>
</dbReference>
<protein>
    <recommendedName>
        <fullName evidence="1">Retrovirus-related Pol polyprotein from transposon TNT 1-94-like beta-barrel domain-containing protein</fullName>
    </recommendedName>
</protein>
<organism evidence="2 3">
    <name type="scientific">Pisum sativum</name>
    <name type="common">Garden pea</name>
    <name type="synonym">Lathyrus oleraceus</name>
    <dbReference type="NCBI Taxonomy" id="3888"/>
    <lineage>
        <taxon>Eukaryota</taxon>
        <taxon>Viridiplantae</taxon>
        <taxon>Streptophyta</taxon>
        <taxon>Embryophyta</taxon>
        <taxon>Tracheophyta</taxon>
        <taxon>Spermatophyta</taxon>
        <taxon>Magnoliopsida</taxon>
        <taxon>eudicotyledons</taxon>
        <taxon>Gunneridae</taxon>
        <taxon>Pentapetalae</taxon>
        <taxon>rosids</taxon>
        <taxon>fabids</taxon>
        <taxon>Fabales</taxon>
        <taxon>Fabaceae</taxon>
        <taxon>Papilionoideae</taxon>
        <taxon>50 kb inversion clade</taxon>
        <taxon>NPAAA clade</taxon>
        <taxon>Hologalegina</taxon>
        <taxon>IRL clade</taxon>
        <taxon>Fabeae</taxon>
        <taxon>Lathyrus</taxon>
    </lineage>
</organism>
<dbReference type="Proteomes" id="UP001058974">
    <property type="component" value="Chromosome 5"/>
</dbReference>
<name>A0A9D4X4S4_PEA</name>
<keyword evidence="3" id="KW-1185">Reference proteome</keyword>
<gene>
    <name evidence="2" type="ORF">KIW84_057856</name>
</gene>
<dbReference type="Gramene" id="Psat05G0785600-T1">
    <property type="protein sequence ID" value="KAI5413432.1"/>
    <property type="gene ID" value="KIW84_057856"/>
</dbReference>
<dbReference type="PANTHER" id="PTHR34222">
    <property type="entry name" value="GAG_PRE-INTEGRS DOMAIN-CONTAINING PROTEIN"/>
    <property type="match status" value="1"/>
</dbReference>
<evidence type="ECO:0000313" key="3">
    <source>
        <dbReference type="Proteomes" id="UP001058974"/>
    </source>
</evidence>
<dbReference type="InterPro" id="IPR054722">
    <property type="entry name" value="PolX-like_BBD"/>
</dbReference>
<proteinExistence type="predicted"/>
<reference evidence="2 3" key="1">
    <citation type="journal article" date="2022" name="Nat. Genet.">
        <title>Improved pea reference genome and pan-genome highlight genomic features and evolutionary characteristics.</title>
        <authorList>
            <person name="Yang T."/>
            <person name="Liu R."/>
            <person name="Luo Y."/>
            <person name="Hu S."/>
            <person name="Wang D."/>
            <person name="Wang C."/>
            <person name="Pandey M.K."/>
            <person name="Ge S."/>
            <person name="Xu Q."/>
            <person name="Li N."/>
            <person name="Li G."/>
            <person name="Huang Y."/>
            <person name="Saxena R.K."/>
            <person name="Ji Y."/>
            <person name="Li M."/>
            <person name="Yan X."/>
            <person name="He Y."/>
            <person name="Liu Y."/>
            <person name="Wang X."/>
            <person name="Xiang C."/>
            <person name="Varshney R.K."/>
            <person name="Ding H."/>
            <person name="Gao S."/>
            <person name="Zong X."/>
        </authorList>
    </citation>
    <scope>NUCLEOTIDE SEQUENCE [LARGE SCALE GENOMIC DNA]</scope>
    <source>
        <strain evidence="2 3">cv. Zhongwan 6</strain>
    </source>
</reference>
<dbReference type="Pfam" id="PF22936">
    <property type="entry name" value="Pol_BBD"/>
    <property type="match status" value="1"/>
</dbReference>
<sequence length="356" mass="38546">MHSSVVAMNPTATNTEETVVFQIQTNSGSSNGKPNYSKVKTQGFNSARGHNHVCSHCGRTNHTVDTCFMKHGYPLGFKGKSKFQSVGNNVQSAAAVNIASDTYPQGSTTSSFGFTQEQYNNIIKLLQQSKLSPEANSISISPFAMNSHSTTQNGKHANLWILVTGATYHISFDKTAFLTCTNIIPIHVNLPDGSHITASMSGSVIVSPSLTLHNVLYMPNFHVNLISIAKLAKSNNCFVHFTSDTCQIMQNLSKAMIDTTRLQRGLYVLDSAPQPSTYNSIANDTFFNESDHIPSSSHNPIHNIGIYSPVDNNQSAQSFPNSCTPSSSISHTALIDNTLSLHIALTDNPNPPQPMG</sequence>
<evidence type="ECO:0000259" key="1">
    <source>
        <dbReference type="Pfam" id="PF22936"/>
    </source>
</evidence>
<evidence type="ECO:0000313" key="2">
    <source>
        <dbReference type="EMBL" id="KAI5413432.1"/>
    </source>
</evidence>
<dbReference type="PANTHER" id="PTHR34222:SF99">
    <property type="entry name" value="PROTEIN, PUTATIVE-RELATED"/>
    <property type="match status" value="1"/>
</dbReference>
<feature type="domain" description="Retrovirus-related Pol polyprotein from transposon TNT 1-94-like beta-barrel" evidence="1">
    <location>
        <begin position="160"/>
        <end position="234"/>
    </location>
</feature>
<accession>A0A9D4X4S4</accession>